<evidence type="ECO:0000313" key="2">
    <source>
        <dbReference type="Proteomes" id="UP000074914"/>
    </source>
</evidence>
<evidence type="ECO:0008006" key="3">
    <source>
        <dbReference type="Google" id="ProtNLM"/>
    </source>
</evidence>
<evidence type="ECO:0000313" key="1">
    <source>
        <dbReference type="EMBL" id="AMP14604.1"/>
    </source>
</evidence>
<organism evidence="1 2">
    <name type="scientific">Collimonas pratensis</name>
    <dbReference type="NCBI Taxonomy" id="279113"/>
    <lineage>
        <taxon>Bacteria</taxon>
        <taxon>Pseudomonadati</taxon>
        <taxon>Pseudomonadota</taxon>
        <taxon>Betaproteobacteria</taxon>
        <taxon>Burkholderiales</taxon>
        <taxon>Oxalobacteraceae</taxon>
        <taxon>Collimonas</taxon>
    </lineage>
</organism>
<reference evidence="1 2" key="1">
    <citation type="submission" date="2015-11" db="EMBL/GenBank/DDBJ databases">
        <title>Exploring the genomic traits of fungus-feeding bacterial genus Collimonas.</title>
        <authorList>
            <person name="Song C."/>
            <person name="Schmidt R."/>
            <person name="de Jager V."/>
            <person name="Krzyzanowska D."/>
            <person name="Jongedijk E."/>
            <person name="Cankar K."/>
            <person name="Beekwilder J."/>
            <person name="van Veen A."/>
            <person name="de Boer W."/>
            <person name="van Veen J.A."/>
            <person name="Garbeva P."/>
        </authorList>
    </citation>
    <scope>NUCLEOTIDE SEQUENCE [LARGE SCALE GENOMIC DNA]</scope>
    <source>
        <strain evidence="1 2">Ter291</strain>
    </source>
</reference>
<protein>
    <recommendedName>
        <fullName evidence="3">Papain cysteine protease family protein</fullName>
    </recommendedName>
</protein>
<dbReference type="Pfam" id="PF12385">
    <property type="entry name" value="Peptidase_C70"/>
    <property type="match status" value="1"/>
</dbReference>
<dbReference type="Gene3D" id="3.90.70.10">
    <property type="entry name" value="Cysteine proteinases"/>
    <property type="match status" value="1"/>
</dbReference>
<dbReference type="Proteomes" id="UP000074914">
    <property type="component" value="Chromosome"/>
</dbReference>
<dbReference type="InterPro" id="IPR022118">
    <property type="entry name" value="Peptidase_C70_AvrRpt2"/>
</dbReference>
<name>A0ABN4MD68_9BURK</name>
<sequence length="265" mass="27944">MINNEPAAPGQSNWRWCNKCQAMSFAGNPTLGACSAGGLHDHAGSGNYTLVQTAGAPGQANWRWCNKCEVLAFGGSPTVGACAAGGVHNHTGSGNYVLTQMTDSVRLALNEQHQLQDEWCWSATTVSITKFYNPASSWTQCLLVNKAFGQSTCCQNGSSSACNQPWYPDKALTITDHLASTAGGAASLATVKSQINGGHPISIAIYWNGGGGHNPAIAGYNVANPVAPTIDIQDPWYGPTVNQDYNTFPGTYNGGASWGMNYFTK</sequence>
<accession>A0ABN4MD68</accession>
<keyword evidence="2" id="KW-1185">Reference proteome</keyword>
<gene>
    <name evidence="1" type="ORF">CPter291_2346</name>
</gene>
<proteinExistence type="predicted"/>
<dbReference type="EMBL" id="CP013236">
    <property type="protein sequence ID" value="AMP14604.1"/>
    <property type="molecule type" value="Genomic_DNA"/>
</dbReference>